<reference evidence="2 3" key="1">
    <citation type="journal article" date="2012" name="Genome Biol.">
        <title>Genome and low-iron response of an oceanic diatom adapted to chronic iron limitation.</title>
        <authorList>
            <person name="Lommer M."/>
            <person name="Specht M."/>
            <person name="Roy A.S."/>
            <person name="Kraemer L."/>
            <person name="Andreson R."/>
            <person name="Gutowska M.A."/>
            <person name="Wolf J."/>
            <person name="Bergner S.V."/>
            <person name="Schilhabel M.B."/>
            <person name="Klostermeier U.C."/>
            <person name="Beiko R.G."/>
            <person name="Rosenstiel P."/>
            <person name="Hippler M."/>
            <person name="Laroche J."/>
        </authorList>
    </citation>
    <scope>NUCLEOTIDE SEQUENCE [LARGE SCALE GENOMIC DNA]</scope>
    <source>
        <strain evidence="2 3">CCMP1005</strain>
    </source>
</reference>
<feature type="compositionally biased region" description="Pro residues" evidence="1">
    <location>
        <begin position="163"/>
        <end position="172"/>
    </location>
</feature>
<proteinExistence type="predicted"/>
<dbReference type="EMBL" id="AGNL01017401">
    <property type="protein sequence ID" value="EJK64312.1"/>
    <property type="molecule type" value="Genomic_DNA"/>
</dbReference>
<name>K0T1J0_THAOC</name>
<sequence>VRVVSGQSGCHLYEQATCIRGFVTVAADGRNWDSCQCRPGGARHGAACPLAACDGACSDRIHGLTICFPIATPASASPKLVHPLRRYAFRSAASHTAGLCALACDFSLPALRGVYILYSTWAPMYGRPSAPFGISSHVLAVCPEQCPPCPTSPTYESTAPRTRAPPPPPRTRAPPDHDPSPPSFWVDYLLTNKGSLQDPDRFDMLEFMNKLQSQTIGTNVQAAELQPLLLTDRRNSIPPQGHPPGHQLISQRPRAQKAERVPSVALLNYQMFAELAEQETKGRKIDVPVNGVWGADGVYPAQPRALYTPSSPLGQSVASFDLKQPSMSQGCRQSSTYKPLLKRSHLPFLLTSNSSDFGRAVLRRFYGLVGLSFSKWAAHAHFLTTQEQNKPQRTEEPFGPVGDDIVPGSEPPPHDCVGYVQMFIGVAVYGGTGGIGYNQHNQGNIPALCPAPA</sequence>
<dbReference type="AlphaFoldDB" id="K0T1J0"/>
<feature type="non-terminal residue" evidence="2">
    <location>
        <position position="1"/>
    </location>
</feature>
<feature type="region of interest" description="Disordered" evidence="1">
    <location>
        <begin position="235"/>
        <end position="257"/>
    </location>
</feature>
<evidence type="ECO:0000313" key="3">
    <source>
        <dbReference type="Proteomes" id="UP000266841"/>
    </source>
</evidence>
<dbReference type="Proteomes" id="UP000266841">
    <property type="component" value="Unassembled WGS sequence"/>
</dbReference>
<evidence type="ECO:0000256" key="1">
    <source>
        <dbReference type="SAM" id="MobiDB-lite"/>
    </source>
</evidence>
<organism evidence="2 3">
    <name type="scientific">Thalassiosira oceanica</name>
    <name type="common">Marine diatom</name>
    <dbReference type="NCBI Taxonomy" id="159749"/>
    <lineage>
        <taxon>Eukaryota</taxon>
        <taxon>Sar</taxon>
        <taxon>Stramenopiles</taxon>
        <taxon>Ochrophyta</taxon>
        <taxon>Bacillariophyta</taxon>
        <taxon>Coscinodiscophyceae</taxon>
        <taxon>Thalassiosirophycidae</taxon>
        <taxon>Thalassiosirales</taxon>
        <taxon>Thalassiosiraceae</taxon>
        <taxon>Thalassiosira</taxon>
    </lineage>
</organism>
<gene>
    <name evidence="2" type="ORF">THAOC_14968</name>
</gene>
<keyword evidence="3" id="KW-1185">Reference proteome</keyword>
<protein>
    <submittedName>
        <fullName evidence="2">Uncharacterized protein</fullName>
    </submittedName>
</protein>
<comment type="caution">
    <text evidence="2">The sequence shown here is derived from an EMBL/GenBank/DDBJ whole genome shotgun (WGS) entry which is preliminary data.</text>
</comment>
<feature type="region of interest" description="Disordered" evidence="1">
    <location>
        <begin position="152"/>
        <end position="182"/>
    </location>
</feature>
<evidence type="ECO:0000313" key="2">
    <source>
        <dbReference type="EMBL" id="EJK64312.1"/>
    </source>
</evidence>
<accession>K0T1J0</accession>